<organism evidence="4 5">
    <name type="scientific">Pseudolysinimonas yzui</name>
    <dbReference type="NCBI Taxonomy" id="2708254"/>
    <lineage>
        <taxon>Bacteria</taxon>
        <taxon>Bacillati</taxon>
        <taxon>Actinomycetota</taxon>
        <taxon>Actinomycetes</taxon>
        <taxon>Micrococcales</taxon>
        <taxon>Microbacteriaceae</taxon>
        <taxon>Pseudolysinimonas</taxon>
    </lineage>
</organism>
<dbReference type="GO" id="GO:0005524">
    <property type="term" value="F:ATP binding"/>
    <property type="evidence" value="ECO:0007669"/>
    <property type="project" value="UniProtKB-KW"/>
</dbReference>
<evidence type="ECO:0000256" key="2">
    <source>
        <dbReference type="PIRSR" id="PIRSR640198-2"/>
    </source>
</evidence>
<dbReference type="Proteomes" id="UP000617531">
    <property type="component" value="Unassembled WGS sequence"/>
</dbReference>
<comment type="caution">
    <text evidence="4">The sequence shown here is derived from an EMBL/GenBank/DDBJ whole genome shotgun (WGS) entry which is preliminary data.</text>
</comment>
<dbReference type="PANTHER" id="PTHR13504:SF38">
    <property type="entry name" value="FIDO DOMAIN-CONTAINING PROTEIN"/>
    <property type="match status" value="1"/>
</dbReference>
<dbReference type="InterPro" id="IPR040198">
    <property type="entry name" value="Fido_containing"/>
</dbReference>
<feature type="binding site" evidence="2">
    <location>
        <begin position="234"/>
        <end position="241"/>
    </location>
    <ligand>
        <name>ATP</name>
        <dbReference type="ChEBI" id="CHEBI:30616"/>
    </ligand>
</feature>
<dbReference type="SUPFAM" id="SSF140931">
    <property type="entry name" value="Fic-like"/>
    <property type="match status" value="1"/>
</dbReference>
<feature type="domain" description="Fido" evidence="3">
    <location>
        <begin position="133"/>
        <end position="287"/>
    </location>
</feature>
<evidence type="ECO:0000256" key="1">
    <source>
        <dbReference type="PIRSR" id="PIRSR640198-1"/>
    </source>
</evidence>
<dbReference type="InterPro" id="IPR003812">
    <property type="entry name" value="Fido"/>
</dbReference>
<dbReference type="Gene3D" id="1.10.3290.10">
    <property type="entry name" value="Fido-like domain"/>
    <property type="match status" value="1"/>
</dbReference>
<accession>A0A8J3DYG3</accession>
<dbReference type="AlphaFoldDB" id="A0A8J3DYG3"/>
<keyword evidence="5" id="KW-1185">Reference proteome</keyword>
<reference evidence="4" key="1">
    <citation type="journal article" date="2014" name="Int. J. Syst. Evol. Microbiol.">
        <title>Complete genome sequence of Corynebacterium casei LMG S-19264T (=DSM 44701T), isolated from a smear-ripened cheese.</title>
        <authorList>
            <consortium name="US DOE Joint Genome Institute (JGI-PGF)"/>
            <person name="Walter F."/>
            <person name="Albersmeier A."/>
            <person name="Kalinowski J."/>
            <person name="Ruckert C."/>
        </authorList>
    </citation>
    <scope>NUCLEOTIDE SEQUENCE</scope>
    <source>
        <strain evidence="4">CGMCC 1.16548</strain>
    </source>
</reference>
<evidence type="ECO:0000313" key="4">
    <source>
        <dbReference type="EMBL" id="GHF04859.1"/>
    </source>
</evidence>
<evidence type="ECO:0000259" key="3">
    <source>
        <dbReference type="PROSITE" id="PS51459"/>
    </source>
</evidence>
<evidence type="ECO:0000313" key="5">
    <source>
        <dbReference type="Proteomes" id="UP000617531"/>
    </source>
</evidence>
<reference evidence="4" key="2">
    <citation type="submission" date="2020-09" db="EMBL/GenBank/DDBJ databases">
        <authorList>
            <person name="Sun Q."/>
            <person name="Zhou Y."/>
        </authorList>
    </citation>
    <scope>NUCLEOTIDE SEQUENCE</scope>
    <source>
        <strain evidence="4">CGMCC 1.16548</strain>
    </source>
</reference>
<name>A0A8J3DYG3_9MICO</name>
<protein>
    <recommendedName>
        <fullName evidence="3">Fido domain-containing protein</fullName>
    </recommendedName>
</protein>
<proteinExistence type="predicted"/>
<keyword evidence="2" id="KW-0547">Nucleotide-binding</keyword>
<dbReference type="PANTHER" id="PTHR13504">
    <property type="entry name" value="FIDO DOMAIN-CONTAINING PROTEIN DDB_G0283145"/>
    <property type="match status" value="1"/>
</dbReference>
<dbReference type="EMBL" id="BNAI01000001">
    <property type="protein sequence ID" value="GHF04859.1"/>
    <property type="molecule type" value="Genomic_DNA"/>
</dbReference>
<dbReference type="PROSITE" id="PS51459">
    <property type="entry name" value="FIDO"/>
    <property type="match status" value="1"/>
</dbReference>
<dbReference type="Pfam" id="PF02661">
    <property type="entry name" value="Fic"/>
    <property type="match status" value="1"/>
</dbReference>
<keyword evidence="2" id="KW-0067">ATP-binding</keyword>
<feature type="active site" evidence="1">
    <location>
        <position position="230"/>
    </location>
</feature>
<gene>
    <name evidence="4" type="ORF">GCM10011600_01650</name>
</gene>
<sequence length="478" mass="51696">MRVSETTEGDSGAREEPVVAPYKAFPTFKEWVAAPFDASIFERFELQLEEARATADSSVFDEVVTQATRSAAVDTGALEGIFETDRGFTYSVAAGAAFADIRAVKGATAARAIEDALNAYEFVLNAATRKDYLTEVWIRDLHATICRSQETYTVVTEHGSAQRDLPKGVYKTEPNNPIHLNTNVIHSYAPVVDTAPEMARLVDELRSPRFEAAHPVLQASYAHYAFVCVHPFADGNGRVSRALASVYLYRRPGVPLVIYADQKAAYLDSLEAADRGDYAKFIDFVKFRLIDSLASARQDIRAAAAPSVAKQLEQLAILQTGRAGLPHAELDALASYLLEALRVAFGEHVTEALVTPPLSTRNQVTQGDPGATPPEGMRKVVQAPTFLDVQIASAAPGSATSRRLYLPMVTRPGVAGPDLSIVRDGEVVLEAFVHDVTPNISESLRHRASRVAATELSAMLSDVAAQSAESLRSTGYGV</sequence>
<dbReference type="InterPro" id="IPR036597">
    <property type="entry name" value="Fido-like_dom_sf"/>
</dbReference>